<feature type="signal peptide" evidence="1">
    <location>
        <begin position="1"/>
        <end position="19"/>
    </location>
</feature>
<dbReference type="Gene3D" id="2.60.40.1730">
    <property type="entry name" value="tricorn interacting facor f3 domain"/>
    <property type="match status" value="1"/>
</dbReference>
<feature type="chain" id="PRO_5045537330" evidence="1">
    <location>
        <begin position="20"/>
        <end position="546"/>
    </location>
</feature>
<evidence type="ECO:0000313" key="3">
    <source>
        <dbReference type="EMBL" id="MFD2834355.1"/>
    </source>
</evidence>
<dbReference type="RefSeq" id="WP_251739017.1">
    <property type="nucleotide sequence ID" value="NZ_JBHUOJ010000032.1"/>
</dbReference>
<reference evidence="4" key="1">
    <citation type="journal article" date="2019" name="Int. J. Syst. Evol. Microbiol.">
        <title>The Global Catalogue of Microorganisms (GCM) 10K type strain sequencing project: providing services to taxonomists for standard genome sequencing and annotation.</title>
        <authorList>
            <consortium name="The Broad Institute Genomics Platform"/>
            <consortium name="The Broad Institute Genome Sequencing Center for Infectious Disease"/>
            <person name="Wu L."/>
            <person name="Ma J."/>
        </authorList>
    </citation>
    <scope>NUCLEOTIDE SEQUENCE [LARGE SCALE GENOMIC DNA]</scope>
    <source>
        <strain evidence="4">KCTC 52925</strain>
    </source>
</reference>
<proteinExistence type="predicted"/>
<sequence>MKLNLLTFILITTTLSLNAQVVGLNHTHFTQADSLRGSLRPERTNYDVLKYHLKLKVEPDKKFISGSNTISFEVLNDLSTMQLDLFENMQIDSIVYAENQLAYKREFNAVFIDFPEALKEGLKDSLQFYYHGNPQVAKNAPWDGGFVWETDEDGNPWVGVAVQGTGASLWYPNKDHQSDEPEEAQIDIAVPNGLMNVSNGRLVGEKDLGNGFTEWQWKVVNPINNYNIMLNIANYEHFSDTYNDLTLDYYVLPYNLEKAKQQFEEVKDMMACFYEKMGPYPFEEDGYKLVETPYLGMEHQSAVAYGNKYQKGYLGRDLSGTGIGLRWDFIIIHESGHEWYGNSITANDIADMWIHEGFTSYTESIFIECQWGKEDALAYLKGIRNNIGNKTKIIGEYGVNAEGSSDMYSKGANLLNTIRSIYNDDELWWNTLRDYTKTFRHQTIDSKQMEDFFDAATEVDLKPVFEQYLRKTALPILELKAADDAVLYRWQADVKDFKMPVDVFVDEEEIRLNATSAWQKLEDAEVDEIELNSLEFYVEVKKEANQ</sequence>
<dbReference type="PANTHER" id="PTHR45726">
    <property type="entry name" value="LEUKOTRIENE A-4 HYDROLASE"/>
    <property type="match status" value="1"/>
</dbReference>
<dbReference type="PANTHER" id="PTHR45726:SF3">
    <property type="entry name" value="LEUKOTRIENE A-4 HYDROLASE"/>
    <property type="match status" value="1"/>
</dbReference>
<protein>
    <submittedName>
        <fullName evidence="3">M1 family metallopeptidase</fullName>
        <ecNumber evidence="3">3.4.11.-</ecNumber>
    </submittedName>
</protein>
<dbReference type="Proteomes" id="UP001597438">
    <property type="component" value="Unassembled WGS sequence"/>
</dbReference>
<accession>A0ABW5X7Y4</accession>
<evidence type="ECO:0000256" key="1">
    <source>
        <dbReference type="SAM" id="SignalP"/>
    </source>
</evidence>
<evidence type="ECO:0000313" key="4">
    <source>
        <dbReference type="Proteomes" id="UP001597438"/>
    </source>
</evidence>
<organism evidence="3 4">
    <name type="scientific">Christiangramia antarctica</name>
    <dbReference type="NCBI Taxonomy" id="2058158"/>
    <lineage>
        <taxon>Bacteria</taxon>
        <taxon>Pseudomonadati</taxon>
        <taxon>Bacteroidota</taxon>
        <taxon>Flavobacteriia</taxon>
        <taxon>Flavobacteriales</taxon>
        <taxon>Flavobacteriaceae</taxon>
        <taxon>Christiangramia</taxon>
    </lineage>
</organism>
<dbReference type="SUPFAM" id="SSF63737">
    <property type="entry name" value="Leukotriene A4 hydrolase N-terminal domain"/>
    <property type="match status" value="1"/>
</dbReference>
<feature type="domain" description="Peptidase M1 membrane alanine aminopeptidase" evidence="2">
    <location>
        <begin position="289"/>
        <end position="468"/>
    </location>
</feature>
<dbReference type="InterPro" id="IPR014782">
    <property type="entry name" value="Peptidase_M1_dom"/>
</dbReference>
<evidence type="ECO:0000259" key="2">
    <source>
        <dbReference type="Pfam" id="PF01433"/>
    </source>
</evidence>
<dbReference type="Gene3D" id="1.10.390.10">
    <property type="entry name" value="Neutral Protease Domain 2"/>
    <property type="match status" value="1"/>
</dbReference>
<keyword evidence="3" id="KW-0645">Protease</keyword>
<dbReference type="InterPro" id="IPR042097">
    <property type="entry name" value="Aminopeptidase_N-like_N_sf"/>
</dbReference>
<dbReference type="CDD" id="cd09603">
    <property type="entry name" value="M1_APN_like"/>
    <property type="match status" value="1"/>
</dbReference>
<dbReference type="GO" id="GO:0004177">
    <property type="term" value="F:aminopeptidase activity"/>
    <property type="evidence" value="ECO:0007669"/>
    <property type="project" value="UniProtKB-KW"/>
</dbReference>
<dbReference type="InterPro" id="IPR034015">
    <property type="entry name" value="M1_LTA4H"/>
</dbReference>
<dbReference type="InterPro" id="IPR027268">
    <property type="entry name" value="Peptidase_M4/M1_CTD_sf"/>
</dbReference>
<dbReference type="Pfam" id="PF01433">
    <property type="entry name" value="Peptidase_M1"/>
    <property type="match status" value="1"/>
</dbReference>
<name>A0ABW5X7Y4_9FLAO</name>
<keyword evidence="3" id="KW-0378">Hydrolase</keyword>
<dbReference type="EMBL" id="JBHUOJ010000032">
    <property type="protein sequence ID" value="MFD2834355.1"/>
    <property type="molecule type" value="Genomic_DNA"/>
</dbReference>
<comment type="caution">
    <text evidence="3">The sequence shown here is derived from an EMBL/GenBank/DDBJ whole genome shotgun (WGS) entry which is preliminary data.</text>
</comment>
<keyword evidence="3" id="KW-0031">Aminopeptidase</keyword>
<gene>
    <name evidence="3" type="ORF">ACFSYS_13770</name>
</gene>
<dbReference type="SUPFAM" id="SSF55486">
    <property type="entry name" value="Metalloproteases ('zincins'), catalytic domain"/>
    <property type="match status" value="1"/>
</dbReference>
<keyword evidence="1" id="KW-0732">Signal</keyword>
<dbReference type="EC" id="3.4.11.-" evidence="3"/>
<keyword evidence="4" id="KW-1185">Reference proteome</keyword>